<name>A0A395W8M4_9FIRM</name>
<organism evidence="1 2">
    <name type="scientific">Holdemanella biformis</name>
    <dbReference type="NCBI Taxonomy" id="1735"/>
    <lineage>
        <taxon>Bacteria</taxon>
        <taxon>Bacillati</taxon>
        <taxon>Bacillota</taxon>
        <taxon>Erysipelotrichia</taxon>
        <taxon>Erysipelotrichales</taxon>
        <taxon>Erysipelotrichaceae</taxon>
        <taxon>Holdemanella</taxon>
    </lineage>
</organism>
<dbReference type="GeneID" id="66580390"/>
<gene>
    <name evidence="1" type="ORF">DWW32_05695</name>
</gene>
<dbReference type="EMBL" id="QRYQ01000008">
    <property type="protein sequence ID" value="RGU91892.1"/>
    <property type="molecule type" value="Genomic_DNA"/>
</dbReference>
<dbReference type="Pfam" id="PF06998">
    <property type="entry name" value="DUF1307"/>
    <property type="match status" value="1"/>
</dbReference>
<dbReference type="AlphaFoldDB" id="A0A395W8M4"/>
<sequence>MRIQYLLCISLLLCGCTKVSDLTHQKSKSTEKAPVTVKKTNKVKVIDCKNDSSQQVTFEAKGDKIQKMTQKFTMGFSDLGITEDMNSEQIQSKINSSLDDKYNSIEGVHVSTQLKDKQVEVTLEMDFKTANIDMLIENNLLDKGEAQSDYVSLKKTQNAFKKEGFACITK</sequence>
<dbReference type="Gene3D" id="3.30.1830.10">
    <property type="entry name" value="YehR-like"/>
    <property type="match status" value="1"/>
</dbReference>
<evidence type="ECO:0000313" key="1">
    <source>
        <dbReference type="EMBL" id="RGU91892.1"/>
    </source>
</evidence>
<proteinExistence type="predicted"/>
<dbReference type="RefSeq" id="WP_040466563.1">
    <property type="nucleotide sequence ID" value="NZ_CABLCL010000133.1"/>
</dbReference>
<reference evidence="1 2" key="1">
    <citation type="submission" date="2018-08" db="EMBL/GenBank/DDBJ databases">
        <title>A genome reference for cultivated species of the human gut microbiota.</title>
        <authorList>
            <person name="Zou Y."/>
            <person name="Xue W."/>
            <person name="Luo G."/>
        </authorList>
    </citation>
    <scope>NUCLEOTIDE SEQUENCE [LARGE SCALE GENOMIC DNA]</scope>
    <source>
        <strain evidence="1 2">AF15-20</strain>
    </source>
</reference>
<dbReference type="InterPro" id="IPR009736">
    <property type="entry name" value="DUF1307"/>
</dbReference>
<dbReference type="Proteomes" id="UP000265489">
    <property type="component" value="Unassembled WGS sequence"/>
</dbReference>
<dbReference type="PROSITE" id="PS51257">
    <property type="entry name" value="PROKAR_LIPOPROTEIN"/>
    <property type="match status" value="1"/>
</dbReference>
<dbReference type="SUPFAM" id="SSF160704">
    <property type="entry name" value="YehR-like"/>
    <property type="match status" value="1"/>
</dbReference>
<accession>A0A395W8M4</accession>
<dbReference type="InterPro" id="IPR036699">
    <property type="entry name" value="YehR-like_sf"/>
</dbReference>
<comment type="caution">
    <text evidence="1">The sequence shown here is derived from an EMBL/GenBank/DDBJ whole genome shotgun (WGS) entry which is preliminary data.</text>
</comment>
<evidence type="ECO:0000313" key="2">
    <source>
        <dbReference type="Proteomes" id="UP000265489"/>
    </source>
</evidence>
<protein>
    <submittedName>
        <fullName evidence="1">DUF1307 domain-containing protein</fullName>
    </submittedName>
</protein>